<feature type="chain" id="PRO_5026694903" evidence="3">
    <location>
        <begin position="23"/>
        <end position="359"/>
    </location>
</feature>
<dbReference type="NCBIfam" id="TIGR01730">
    <property type="entry name" value="RND_mfp"/>
    <property type="match status" value="1"/>
</dbReference>
<dbReference type="Pfam" id="PF25954">
    <property type="entry name" value="Beta-barrel_RND_2"/>
    <property type="match status" value="1"/>
</dbReference>
<dbReference type="InterPro" id="IPR058792">
    <property type="entry name" value="Beta-barrel_RND_2"/>
</dbReference>
<dbReference type="InterPro" id="IPR006143">
    <property type="entry name" value="RND_pump_MFP"/>
</dbReference>
<feature type="domain" description="Multidrug resistance protein MdtA-like barrel-sandwich hybrid" evidence="4">
    <location>
        <begin position="63"/>
        <end position="189"/>
    </location>
</feature>
<dbReference type="EMBL" id="CADCWD010000077">
    <property type="protein sequence ID" value="CAA9543564.1"/>
    <property type="molecule type" value="Genomic_DNA"/>
</dbReference>
<accession>A0A6J4U8L2</accession>
<comment type="similarity">
    <text evidence="1">Belongs to the membrane fusion protein (MFP) (TC 8.A.1) family.</text>
</comment>
<feature type="domain" description="CusB-like beta-barrel" evidence="5">
    <location>
        <begin position="198"/>
        <end position="270"/>
    </location>
</feature>
<feature type="signal peptide" evidence="3">
    <location>
        <begin position="1"/>
        <end position="22"/>
    </location>
</feature>
<evidence type="ECO:0000256" key="3">
    <source>
        <dbReference type="SAM" id="SignalP"/>
    </source>
</evidence>
<dbReference type="FunFam" id="2.40.30.170:FF:000010">
    <property type="entry name" value="Efflux RND transporter periplasmic adaptor subunit"/>
    <property type="match status" value="1"/>
</dbReference>
<dbReference type="Pfam" id="PF25917">
    <property type="entry name" value="BSH_RND"/>
    <property type="match status" value="1"/>
</dbReference>
<evidence type="ECO:0000259" key="6">
    <source>
        <dbReference type="Pfam" id="PF25989"/>
    </source>
</evidence>
<evidence type="ECO:0000256" key="2">
    <source>
        <dbReference type="SAM" id="Coils"/>
    </source>
</evidence>
<dbReference type="SUPFAM" id="SSF111369">
    <property type="entry name" value="HlyD-like secretion proteins"/>
    <property type="match status" value="1"/>
</dbReference>
<dbReference type="AlphaFoldDB" id="A0A6J4U8L2"/>
<dbReference type="InterPro" id="IPR058625">
    <property type="entry name" value="MdtA-like_BSH"/>
</dbReference>
<dbReference type="PANTHER" id="PTHR30469:SF16">
    <property type="entry name" value="HAE1 FAMILY EFFLUX PUMP MFP COMPONENT"/>
    <property type="match status" value="1"/>
</dbReference>
<dbReference type="Gene3D" id="1.10.287.470">
    <property type="entry name" value="Helix hairpin bin"/>
    <property type="match status" value="1"/>
</dbReference>
<proteinExistence type="inferred from homology"/>
<protein>
    <submittedName>
        <fullName evidence="7">ABC transporter, RND-adapter-like protein</fullName>
    </submittedName>
</protein>
<keyword evidence="2" id="KW-0175">Coiled coil</keyword>
<dbReference type="PANTHER" id="PTHR30469">
    <property type="entry name" value="MULTIDRUG RESISTANCE PROTEIN MDTA"/>
    <property type="match status" value="1"/>
</dbReference>
<dbReference type="Gene3D" id="2.40.420.20">
    <property type="match status" value="1"/>
</dbReference>
<dbReference type="GO" id="GO:0015562">
    <property type="term" value="F:efflux transmembrane transporter activity"/>
    <property type="evidence" value="ECO:0007669"/>
    <property type="project" value="TreeGrafter"/>
</dbReference>
<dbReference type="GO" id="GO:1990281">
    <property type="term" value="C:efflux pump complex"/>
    <property type="evidence" value="ECO:0007669"/>
    <property type="project" value="TreeGrafter"/>
</dbReference>
<feature type="domain" description="YknX-like C-terminal permuted SH3-like" evidence="6">
    <location>
        <begin position="276"/>
        <end position="344"/>
    </location>
</feature>
<dbReference type="InterPro" id="IPR058637">
    <property type="entry name" value="YknX-like_C"/>
</dbReference>
<organism evidence="7">
    <name type="scientific">uncultured Sphingosinicella sp</name>
    <dbReference type="NCBI Taxonomy" id="478748"/>
    <lineage>
        <taxon>Bacteria</taxon>
        <taxon>Pseudomonadati</taxon>
        <taxon>Pseudomonadota</taxon>
        <taxon>Alphaproteobacteria</taxon>
        <taxon>Sphingomonadales</taxon>
        <taxon>Sphingosinicellaceae</taxon>
        <taxon>Sphingosinicella</taxon>
        <taxon>environmental samples</taxon>
    </lineage>
</organism>
<evidence type="ECO:0000259" key="5">
    <source>
        <dbReference type="Pfam" id="PF25954"/>
    </source>
</evidence>
<dbReference type="Gene3D" id="2.40.30.170">
    <property type="match status" value="1"/>
</dbReference>
<dbReference type="Gene3D" id="2.40.50.100">
    <property type="match status" value="1"/>
</dbReference>
<dbReference type="Pfam" id="PF25989">
    <property type="entry name" value="YknX_C"/>
    <property type="match status" value="1"/>
</dbReference>
<evidence type="ECO:0000259" key="4">
    <source>
        <dbReference type="Pfam" id="PF25917"/>
    </source>
</evidence>
<evidence type="ECO:0000256" key="1">
    <source>
        <dbReference type="ARBA" id="ARBA00009477"/>
    </source>
</evidence>
<reference evidence="7" key="1">
    <citation type="submission" date="2020-02" db="EMBL/GenBank/DDBJ databases">
        <authorList>
            <person name="Meier V. D."/>
        </authorList>
    </citation>
    <scope>NUCLEOTIDE SEQUENCE</scope>
    <source>
        <strain evidence="7">AVDCRST_MAG23</strain>
    </source>
</reference>
<evidence type="ECO:0000313" key="7">
    <source>
        <dbReference type="EMBL" id="CAA9543564.1"/>
    </source>
</evidence>
<name>A0A6J4U8L2_9SPHN</name>
<sequence>MSTRSSVLSILLLALLTSCGNAGGGEGKGKGRDRPPPLVKVEPASTMRFVESVEAVGTARANEQVTVSAPVTERILRLNFDDGAYVTQGQTLAVLAAAQETAQLTEAQARAREAGQQLARIQTLRQRGFATKTNLDQQVAAAATARAQAAQAQATIGDRVVRAPFSGWVSLRNISAGAVVNAGTEIATVSDLSAIKLDFPVPETLLSSLRPGLTIAAKSAAWPDQPFRGQIATIDPVIDPNTRAVMVRARLPNPDRKLKPGMFLTVAIETAPRMSLSVPELAVIGEGDQRYVYVLGEGNVAKRQAVRTGVRSGGRVEIAEGLRPGQRVVTEGVVKLSEGMKVRVAGASNAAAGPRAKGG</sequence>
<keyword evidence="3" id="KW-0732">Signal</keyword>
<dbReference type="PROSITE" id="PS51257">
    <property type="entry name" value="PROKAR_LIPOPROTEIN"/>
    <property type="match status" value="1"/>
</dbReference>
<gene>
    <name evidence="7" type="ORF">AVDCRST_MAG23-2323</name>
</gene>
<feature type="coiled-coil region" evidence="2">
    <location>
        <begin position="97"/>
        <end position="124"/>
    </location>
</feature>